<protein>
    <submittedName>
        <fullName evidence="1">Uncharacterized protein</fullName>
    </submittedName>
</protein>
<dbReference type="EMBL" id="MU001682">
    <property type="protein sequence ID" value="KAF2456910.1"/>
    <property type="molecule type" value="Genomic_DNA"/>
</dbReference>
<gene>
    <name evidence="1" type="ORF">BDY21DRAFT_393207</name>
</gene>
<evidence type="ECO:0000313" key="1">
    <source>
        <dbReference type="EMBL" id="KAF2456910.1"/>
    </source>
</evidence>
<sequence>MADAVLSTFGVVAARARRLGDVVTQYRGPWRPWLAENESLLDVWPMGRANERNVRTALVRTIYTSPEPPSWAPDPVEPPKNLIGIHGTYGGPLGQLARTPQQLHSMGNCLGRVHLDGTESTEQALLQGCMRVVHSYHSTGGGGMRCFRSGIRYVVAHGESEAMKKKENSYGPGCVPESELGVDLAEWSFTVEPRLHKLTKCFSRVNSRLGPTG</sequence>
<dbReference type="Proteomes" id="UP000799766">
    <property type="component" value="Unassembled WGS sequence"/>
</dbReference>
<keyword evidence="2" id="KW-1185">Reference proteome</keyword>
<evidence type="ECO:0000313" key="2">
    <source>
        <dbReference type="Proteomes" id="UP000799766"/>
    </source>
</evidence>
<organism evidence="1 2">
    <name type="scientific">Lineolata rhizophorae</name>
    <dbReference type="NCBI Taxonomy" id="578093"/>
    <lineage>
        <taxon>Eukaryota</taxon>
        <taxon>Fungi</taxon>
        <taxon>Dikarya</taxon>
        <taxon>Ascomycota</taxon>
        <taxon>Pezizomycotina</taxon>
        <taxon>Dothideomycetes</taxon>
        <taxon>Dothideomycetes incertae sedis</taxon>
        <taxon>Lineolatales</taxon>
        <taxon>Lineolataceae</taxon>
        <taxon>Lineolata</taxon>
    </lineage>
</organism>
<reference evidence="1" key="1">
    <citation type="journal article" date="2020" name="Stud. Mycol.">
        <title>101 Dothideomycetes genomes: a test case for predicting lifestyles and emergence of pathogens.</title>
        <authorList>
            <person name="Haridas S."/>
            <person name="Albert R."/>
            <person name="Binder M."/>
            <person name="Bloem J."/>
            <person name="Labutti K."/>
            <person name="Salamov A."/>
            <person name="Andreopoulos B."/>
            <person name="Baker S."/>
            <person name="Barry K."/>
            <person name="Bills G."/>
            <person name="Bluhm B."/>
            <person name="Cannon C."/>
            <person name="Castanera R."/>
            <person name="Culley D."/>
            <person name="Daum C."/>
            <person name="Ezra D."/>
            <person name="Gonzalez J."/>
            <person name="Henrissat B."/>
            <person name="Kuo A."/>
            <person name="Liang C."/>
            <person name="Lipzen A."/>
            <person name="Lutzoni F."/>
            <person name="Magnuson J."/>
            <person name="Mondo S."/>
            <person name="Nolan M."/>
            <person name="Ohm R."/>
            <person name="Pangilinan J."/>
            <person name="Park H.-J."/>
            <person name="Ramirez L."/>
            <person name="Alfaro M."/>
            <person name="Sun H."/>
            <person name="Tritt A."/>
            <person name="Yoshinaga Y."/>
            <person name="Zwiers L.-H."/>
            <person name="Turgeon B."/>
            <person name="Goodwin S."/>
            <person name="Spatafora J."/>
            <person name="Crous P."/>
            <person name="Grigoriev I."/>
        </authorList>
    </citation>
    <scope>NUCLEOTIDE SEQUENCE</scope>
    <source>
        <strain evidence="1">ATCC 16933</strain>
    </source>
</reference>
<proteinExistence type="predicted"/>
<name>A0A6A6NYS5_9PEZI</name>
<dbReference type="AlphaFoldDB" id="A0A6A6NYS5"/>
<accession>A0A6A6NYS5</accession>